<comment type="caution">
    <text evidence="1">The sequence shown here is derived from an EMBL/GenBank/DDBJ whole genome shotgun (WGS) entry which is preliminary data.</text>
</comment>
<proteinExistence type="predicted"/>
<organism evidence="1 2">
    <name type="scientific">Pleuronectes platessa</name>
    <name type="common">European plaice</name>
    <dbReference type="NCBI Taxonomy" id="8262"/>
    <lineage>
        <taxon>Eukaryota</taxon>
        <taxon>Metazoa</taxon>
        <taxon>Chordata</taxon>
        <taxon>Craniata</taxon>
        <taxon>Vertebrata</taxon>
        <taxon>Euteleostomi</taxon>
        <taxon>Actinopterygii</taxon>
        <taxon>Neopterygii</taxon>
        <taxon>Teleostei</taxon>
        <taxon>Neoteleostei</taxon>
        <taxon>Acanthomorphata</taxon>
        <taxon>Carangaria</taxon>
        <taxon>Pleuronectiformes</taxon>
        <taxon>Pleuronectoidei</taxon>
        <taxon>Pleuronectidae</taxon>
        <taxon>Pleuronectes</taxon>
    </lineage>
</organism>
<dbReference type="Proteomes" id="UP001153269">
    <property type="component" value="Unassembled WGS sequence"/>
</dbReference>
<name>A0A9N7U6A0_PLEPL</name>
<gene>
    <name evidence="1" type="ORF">PLEPLA_LOCUS13485</name>
</gene>
<dbReference type="EMBL" id="CADEAL010000813">
    <property type="protein sequence ID" value="CAB1425555.1"/>
    <property type="molecule type" value="Genomic_DNA"/>
</dbReference>
<reference evidence="1" key="1">
    <citation type="submission" date="2020-03" db="EMBL/GenBank/DDBJ databases">
        <authorList>
            <person name="Weist P."/>
        </authorList>
    </citation>
    <scope>NUCLEOTIDE SEQUENCE</scope>
</reference>
<accession>A0A9N7U6A0</accession>
<evidence type="ECO:0000313" key="2">
    <source>
        <dbReference type="Proteomes" id="UP001153269"/>
    </source>
</evidence>
<sequence>MAGCIQTLIREGADKQEHRSYQLRHRSVCATAAFRSLPGQPGKASVSLDFFSPQAIVTESSDLQTSNFIQGRLSVTRAADEARGPLLNGPGSEANALSYLIECRAPWLFRED</sequence>
<keyword evidence="2" id="KW-1185">Reference proteome</keyword>
<protein>
    <submittedName>
        <fullName evidence="1">Uncharacterized protein</fullName>
    </submittedName>
</protein>
<dbReference type="AlphaFoldDB" id="A0A9N7U6A0"/>
<evidence type="ECO:0000313" key="1">
    <source>
        <dbReference type="EMBL" id="CAB1425555.1"/>
    </source>
</evidence>